<feature type="domain" description="Methyltransferase" evidence="1">
    <location>
        <begin position="36"/>
        <end position="143"/>
    </location>
</feature>
<keyword evidence="2" id="KW-0808">Transferase</keyword>
<gene>
    <name evidence="2" type="ORF">HCR76_09110</name>
</gene>
<dbReference type="CDD" id="cd02440">
    <property type="entry name" value="AdoMet_MTases"/>
    <property type="match status" value="1"/>
</dbReference>
<dbReference type="Proteomes" id="UP000662814">
    <property type="component" value="Chromosome"/>
</dbReference>
<evidence type="ECO:0000259" key="1">
    <source>
        <dbReference type="Pfam" id="PF13847"/>
    </source>
</evidence>
<dbReference type="PANTHER" id="PTHR43591">
    <property type="entry name" value="METHYLTRANSFERASE"/>
    <property type="match status" value="1"/>
</dbReference>
<evidence type="ECO:0000313" key="3">
    <source>
        <dbReference type="Proteomes" id="UP000662814"/>
    </source>
</evidence>
<dbReference type="GO" id="GO:0008168">
    <property type="term" value="F:methyltransferase activity"/>
    <property type="evidence" value="ECO:0007669"/>
    <property type="project" value="UniProtKB-KW"/>
</dbReference>
<evidence type="ECO:0000313" key="2">
    <source>
        <dbReference type="EMBL" id="QPZ37043.1"/>
    </source>
</evidence>
<dbReference type="RefSeq" id="WP_166993177.1">
    <property type="nucleotide sequence ID" value="NZ_CP061169.1"/>
</dbReference>
<dbReference type="GO" id="GO:0032259">
    <property type="term" value="P:methylation"/>
    <property type="evidence" value="ECO:0007669"/>
    <property type="project" value="UniProtKB-KW"/>
</dbReference>
<dbReference type="Gene3D" id="3.40.50.150">
    <property type="entry name" value="Vaccinia Virus protein VP39"/>
    <property type="match status" value="1"/>
</dbReference>
<dbReference type="InterPro" id="IPR025714">
    <property type="entry name" value="Methyltranfer_dom"/>
</dbReference>
<proteinExistence type="predicted"/>
<organism evidence="2 3">
    <name type="scientific">Paramicrobacterium chengjingii</name>
    <dbReference type="NCBI Taxonomy" id="2769067"/>
    <lineage>
        <taxon>Bacteria</taxon>
        <taxon>Bacillati</taxon>
        <taxon>Actinomycetota</taxon>
        <taxon>Actinomycetes</taxon>
        <taxon>Micrococcales</taxon>
        <taxon>Microbacteriaceae</taxon>
        <taxon>Paramicrobacterium</taxon>
    </lineage>
</organism>
<keyword evidence="3" id="KW-1185">Reference proteome</keyword>
<sequence>MSAHDPYVHGHHESVVRSHARRTVENSAAYLIPFLTAGMRVLDVGSGPGTIAVDLARRVQPGRVLGIDVEPLMAERATVLAESQGIGNVTFDTGSGYEIDSPDDTFDLVHAHQVLQHVSDPLRVMTEMLRVVKPGGIVAVRDAIYSGCSWYPDSTGLDSWHTTYLAAARFAHGDPDIGRRLRALALNAGGTIVASSASVWCYSAPEERESWGNTWAERATDSHFAVMALESGAARTDDLVVIARAWREWARDDAGWFEIPHGEVIARKERRV</sequence>
<keyword evidence="2" id="KW-0489">Methyltransferase</keyword>
<dbReference type="PANTHER" id="PTHR43591:SF24">
    <property type="entry name" value="2-METHOXY-6-POLYPRENYL-1,4-BENZOQUINOL METHYLASE, MITOCHONDRIAL"/>
    <property type="match status" value="1"/>
</dbReference>
<dbReference type="Pfam" id="PF13847">
    <property type="entry name" value="Methyltransf_31"/>
    <property type="match status" value="1"/>
</dbReference>
<protein>
    <submittedName>
        <fullName evidence="2">Methyltransferase domain-containing protein</fullName>
    </submittedName>
</protein>
<dbReference type="SUPFAM" id="SSF53335">
    <property type="entry name" value="S-adenosyl-L-methionine-dependent methyltransferases"/>
    <property type="match status" value="1"/>
</dbReference>
<dbReference type="InterPro" id="IPR029063">
    <property type="entry name" value="SAM-dependent_MTases_sf"/>
</dbReference>
<reference evidence="2 3" key="1">
    <citation type="submission" date="2020-12" db="EMBL/GenBank/DDBJ databases">
        <title>Microbacterium sp. HY060.</title>
        <authorList>
            <person name="Zhou J."/>
        </authorList>
    </citation>
    <scope>NUCLEOTIDE SEQUENCE [LARGE SCALE GENOMIC DNA]</scope>
    <source>
        <strain evidence="2 3">HY60</strain>
    </source>
</reference>
<name>A0ABX6YE66_9MICO</name>
<accession>A0ABX6YE66</accession>
<dbReference type="EMBL" id="CP061169">
    <property type="protein sequence ID" value="QPZ37043.1"/>
    <property type="molecule type" value="Genomic_DNA"/>
</dbReference>